<keyword evidence="3" id="KW-1185">Reference proteome</keyword>
<dbReference type="Pfam" id="PF08242">
    <property type="entry name" value="Methyltransf_12"/>
    <property type="match status" value="1"/>
</dbReference>
<dbReference type="GO" id="GO:0008168">
    <property type="term" value="F:methyltransferase activity"/>
    <property type="evidence" value="ECO:0007669"/>
    <property type="project" value="UniProtKB-KW"/>
</dbReference>
<name>A0A918U1E0_9ACTN</name>
<proteinExistence type="predicted"/>
<dbReference type="EMBL" id="BMVU01000018">
    <property type="protein sequence ID" value="GGX81284.1"/>
    <property type="molecule type" value="Genomic_DNA"/>
</dbReference>
<dbReference type="InterPro" id="IPR029063">
    <property type="entry name" value="SAM-dependent_MTases_sf"/>
</dbReference>
<sequence>MIRTGHFRESAETPLLSTVTPMAFLSCLHRFHQRHPWSHNDRYGPWIAGRVAASEARHVLDIGCGAGNLVALLRRRAVTVTGLEPDPGMARAAAKRFADDPAVTVVEADFAGRDPHRRFDAVTLVAVLHHLPLEPTLRELRHCLTPGGRLVVIGCYREAGRVDLLVSLLALLANPVMGLVKHPARAAALPLHMTAPTTAARETLADIRAAAARELPGARIRRRLFWRYSLVYDAPAERCPT</sequence>
<feature type="domain" description="Methyltransferase type 12" evidence="1">
    <location>
        <begin position="60"/>
        <end position="150"/>
    </location>
</feature>
<evidence type="ECO:0000259" key="1">
    <source>
        <dbReference type="Pfam" id="PF08242"/>
    </source>
</evidence>
<comment type="caution">
    <text evidence="2">The sequence shown here is derived from an EMBL/GenBank/DDBJ whole genome shotgun (WGS) entry which is preliminary data.</text>
</comment>
<reference evidence="2" key="2">
    <citation type="submission" date="2020-09" db="EMBL/GenBank/DDBJ databases">
        <authorList>
            <person name="Sun Q."/>
            <person name="Ohkuma M."/>
        </authorList>
    </citation>
    <scope>NUCLEOTIDE SEQUENCE</scope>
    <source>
        <strain evidence="2">JCM 4790</strain>
    </source>
</reference>
<keyword evidence="2" id="KW-0489">Methyltransferase</keyword>
<dbReference type="GO" id="GO:0032259">
    <property type="term" value="P:methylation"/>
    <property type="evidence" value="ECO:0007669"/>
    <property type="project" value="UniProtKB-KW"/>
</dbReference>
<gene>
    <name evidence="2" type="ORF">GCM10010358_39530</name>
</gene>
<accession>A0A918U1E0</accession>
<evidence type="ECO:0000313" key="3">
    <source>
        <dbReference type="Proteomes" id="UP000619244"/>
    </source>
</evidence>
<dbReference type="GO" id="GO:0017000">
    <property type="term" value="P:antibiotic biosynthetic process"/>
    <property type="evidence" value="ECO:0007669"/>
    <property type="project" value="UniProtKB-ARBA"/>
</dbReference>
<dbReference type="SUPFAM" id="SSF53335">
    <property type="entry name" value="S-adenosyl-L-methionine-dependent methyltransferases"/>
    <property type="match status" value="1"/>
</dbReference>
<keyword evidence="2" id="KW-0808">Transferase</keyword>
<dbReference type="CDD" id="cd02440">
    <property type="entry name" value="AdoMet_MTases"/>
    <property type="match status" value="1"/>
</dbReference>
<evidence type="ECO:0000313" key="2">
    <source>
        <dbReference type="EMBL" id="GGX81284.1"/>
    </source>
</evidence>
<dbReference type="PANTHER" id="PTHR43861">
    <property type="entry name" value="TRANS-ACONITATE 2-METHYLTRANSFERASE-RELATED"/>
    <property type="match status" value="1"/>
</dbReference>
<dbReference type="Gene3D" id="3.40.50.150">
    <property type="entry name" value="Vaccinia Virus protein VP39"/>
    <property type="match status" value="1"/>
</dbReference>
<dbReference type="AlphaFoldDB" id="A0A918U1E0"/>
<dbReference type="Proteomes" id="UP000619244">
    <property type="component" value="Unassembled WGS sequence"/>
</dbReference>
<protein>
    <submittedName>
        <fullName evidence="2">SAM-dependent methyltransferase</fullName>
    </submittedName>
</protein>
<dbReference type="PANTHER" id="PTHR43861:SF1">
    <property type="entry name" value="TRANS-ACONITATE 2-METHYLTRANSFERASE"/>
    <property type="match status" value="1"/>
</dbReference>
<dbReference type="PROSITE" id="PS51257">
    <property type="entry name" value="PROKAR_LIPOPROTEIN"/>
    <property type="match status" value="1"/>
</dbReference>
<reference evidence="2" key="1">
    <citation type="journal article" date="2014" name="Int. J. Syst. Evol. Microbiol.">
        <title>Complete genome sequence of Corynebacterium casei LMG S-19264T (=DSM 44701T), isolated from a smear-ripened cheese.</title>
        <authorList>
            <consortium name="US DOE Joint Genome Institute (JGI-PGF)"/>
            <person name="Walter F."/>
            <person name="Albersmeier A."/>
            <person name="Kalinowski J."/>
            <person name="Ruckert C."/>
        </authorList>
    </citation>
    <scope>NUCLEOTIDE SEQUENCE</scope>
    <source>
        <strain evidence="2">JCM 4790</strain>
    </source>
</reference>
<organism evidence="2 3">
    <name type="scientific">Streptomyces minutiscleroticus</name>
    <dbReference type="NCBI Taxonomy" id="68238"/>
    <lineage>
        <taxon>Bacteria</taxon>
        <taxon>Bacillati</taxon>
        <taxon>Actinomycetota</taxon>
        <taxon>Actinomycetes</taxon>
        <taxon>Kitasatosporales</taxon>
        <taxon>Streptomycetaceae</taxon>
        <taxon>Streptomyces</taxon>
    </lineage>
</organism>
<dbReference type="InterPro" id="IPR013217">
    <property type="entry name" value="Methyltransf_12"/>
</dbReference>